<organism evidence="2 3">
    <name type="scientific">Eleusine coracana subsp. coracana</name>
    <dbReference type="NCBI Taxonomy" id="191504"/>
    <lineage>
        <taxon>Eukaryota</taxon>
        <taxon>Viridiplantae</taxon>
        <taxon>Streptophyta</taxon>
        <taxon>Embryophyta</taxon>
        <taxon>Tracheophyta</taxon>
        <taxon>Spermatophyta</taxon>
        <taxon>Magnoliopsida</taxon>
        <taxon>Liliopsida</taxon>
        <taxon>Poales</taxon>
        <taxon>Poaceae</taxon>
        <taxon>PACMAD clade</taxon>
        <taxon>Chloridoideae</taxon>
        <taxon>Cynodonteae</taxon>
        <taxon>Eleusininae</taxon>
        <taxon>Eleusine</taxon>
    </lineage>
</organism>
<evidence type="ECO:0000313" key="2">
    <source>
        <dbReference type="EMBL" id="GJM89410.1"/>
    </source>
</evidence>
<comment type="caution">
    <text evidence="2">The sequence shown here is derived from an EMBL/GenBank/DDBJ whole genome shotgun (WGS) entry which is preliminary data.</text>
</comment>
<evidence type="ECO:0000313" key="3">
    <source>
        <dbReference type="Proteomes" id="UP001054889"/>
    </source>
</evidence>
<keyword evidence="3" id="KW-1185">Reference proteome</keyword>
<dbReference type="Proteomes" id="UP001054889">
    <property type="component" value="Unassembled WGS sequence"/>
</dbReference>
<sequence>MSRAILEGNGSVAYARKQWAMNLVEAVAARMELKMLSRLIWHSAGCHCQAQQSGWLMA</sequence>
<reference evidence="2" key="2">
    <citation type="submission" date="2021-12" db="EMBL/GenBank/DDBJ databases">
        <title>Resequencing data analysis of finger millet.</title>
        <authorList>
            <person name="Hatakeyama M."/>
            <person name="Aluri S."/>
            <person name="Balachadran M.T."/>
            <person name="Sivarajan S.R."/>
            <person name="Poveda L."/>
            <person name="Shimizu-Inatsugi R."/>
            <person name="Schlapbach R."/>
            <person name="Sreeman S.M."/>
            <person name="Shimizu K.K."/>
        </authorList>
    </citation>
    <scope>NUCLEOTIDE SEQUENCE</scope>
</reference>
<dbReference type="EMBL" id="BQKI01000002">
    <property type="protein sequence ID" value="GJM89410.1"/>
    <property type="molecule type" value="Genomic_DNA"/>
</dbReference>
<protein>
    <submittedName>
        <fullName evidence="2">Uncharacterized protein</fullName>
    </submittedName>
</protein>
<reference evidence="2" key="1">
    <citation type="journal article" date="2018" name="DNA Res.">
        <title>Multiple hybrid de novo genome assembly of finger millet, an orphan allotetraploid crop.</title>
        <authorList>
            <person name="Hatakeyama M."/>
            <person name="Aluri S."/>
            <person name="Balachadran M.T."/>
            <person name="Sivarajan S.R."/>
            <person name="Patrignani A."/>
            <person name="Gruter S."/>
            <person name="Poveda L."/>
            <person name="Shimizu-Inatsugi R."/>
            <person name="Baeten J."/>
            <person name="Francoijs K.J."/>
            <person name="Nataraja K.N."/>
            <person name="Reddy Y.A.N."/>
            <person name="Phadnis S."/>
            <person name="Ravikumar R.L."/>
            <person name="Schlapbach R."/>
            <person name="Sreeman S.M."/>
            <person name="Shimizu K.K."/>
        </authorList>
    </citation>
    <scope>NUCLEOTIDE SEQUENCE</scope>
</reference>
<dbReference type="EMBL" id="BQKI01000002">
    <property type="protein sequence ID" value="GJM89009.1"/>
    <property type="molecule type" value="Genomic_DNA"/>
</dbReference>
<evidence type="ECO:0000313" key="1">
    <source>
        <dbReference type="EMBL" id="GJM89009.1"/>
    </source>
</evidence>
<proteinExistence type="predicted"/>
<gene>
    <name evidence="2" type="primary">ga05602</name>
    <name evidence="1" type="synonym">ga05148</name>
    <name evidence="1" type="ORF">PR202_ga05148</name>
    <name evidence="2" type="ORF">PR202_ga05602</name>
</gene>
<name>A0AAV5BUM0_ELECO</name>
<accession>A0AAV5BUM0</accession>
<dbReference type="AlphaFoldDB" id="A0AAV5BUM0"/>